<keyword evidence="12 18" id="KW-0009">Actin-binding</keyword>
<evidence type="ECO:0000256" key="7">
    <source>
        <dbReference type="ARBA" id="ARBA00022741"/>
    </source>
</evidence>
<feature type="compositionally biased region" description="Pro residues" evidence="19">
    <location>
        <begin position="1021"/>
        <end position="1031"/>
    </location>
</feature>
<evidence type="ECO:0000256" key="4">
    <source>
        <dbReference type="ARBA" id="ARBA00022443"/>
    </source>
</evidence>
<dbReference type="Gene3D" id="1.20.120.720">
    <property type="entry name" value="Myosin VI head, motor domain, U50 subdomain"/>
    <property type="match status" value="1"/>
</dbReference>
<evidence type="ECO:0000256" key="16">
    <source>
        <dbReference type="ARBA" id="ARBA00032645"/>
    </source>
</evidence>
<comment type="similarity">
    <text evidence="2 18">Belongs to the TRAFAC class myosin-kinesin ATPase superfamily. Myosin family.</text>
</comment>
<organism evidence="23 24">
    <name type="scientific">Aspergillus pseudodeflectus</name>
    <dbReference type="NCBI Taxonomy" id="176178"/>
    <lineage>
        <taxon>Eukaryota</taxon>
        <taxon>Fungi</taxon>
        <taxon>Dikarya</taxon>
        <taxon>Ascomycota</taxon>
        <taxon>Pezizomycotina</taxon>
        <taxon>Eurotiomycetes</taxon>
        <taxon>Eurotiomycetidae</taxon>
        <taxon>Eurotiales</taxon>
        <taxon>Aspergillaceae</taxon>
        <taxon>Aspergillus</taxon>
        <taxon>Aspergillus subgen. Nidulantes</taxon>
    </lineage>
</organism>
<keyword evidence="13" id="KW-0206">Cytoskeleton</keyword>
<feature type="region of interest" description="Disordered" evidence="19">
    <location>
        <begin position="957"/>
        <end position="1083"/>
    </location>
</feature>
<keyword evidence="9 18" id="KW-0067">ATP-binding</keyword>
<dbReference type="CDD" id="cd11858">
    <property type="entry name" value="SH3_Myosin-I_fungi"/>
    <property type="match status" value="1"/>
</dbReference>
<dbReference type="Proteomes" id="UP001610444">
    <property type="component" value="Unassembled WGS sequence"/>
</dbReference>
<dbReference type="InterPro" id="IPR054489">
    <property type="entry name" value="Myo1_CA"/>
</dbReference>
<evidence type="ECO:0000313" key="23">
    <source>
        <dbReference type="EMBL" id="KAL2861993.1"/>
    </source>
</evidence>
<dbReference type="Pfam" id="PF00063">
    <property type="entry name" value="Myosin_head"/>
    <property type="match status" value="1"/>
</dbReference>
<dbReference type="RefSeq" id="XP_070906083.1">
    <property type="nucleotide sequence ID" value="XM_071038172.1"/>
</dbReference>
<evidence type="ECO:0000256" key="13">
    <source>
        <dbReference type="ARBA" id="ARBA00023212"/>
    </source>
</evidence>
<evidence type="ECO:0000256" key="12">
    <source>
        <dbReference type="ARBA" id="ARBA00023203"/>
    </source>
</evidence>
<evidence type="ECO:0000256" key="2">
    <source>
        <dbReference type="ARBA" id="ARBA00008314"/>
    </source>
</evidence>
<evidence type="ECO:0000256" key="1">
    <source>
        <dbReference type="ARBA" id="ARBA00004134"/>
    </source>
</evidence>
<evidence type="ECO:0000256" key="14">
    <source>
        <dbReference type="ARBA" id="ARBA00025425"/>
    </source>
</evidence>
<evidence type="ECO:0000256" key="17">
    <source>
        <dbReference type="PROSITE-ProRule" id="PRU00192"/>
    </source>
</evidence>
<feature type="compositionally biased region" description="Polar residues" evidence="19">
    <location>
        <begin position="1200"/>
        <end position="1216"/>
    </location>
</feature>
<dbReference type="SUPFAM" id="SSF50044">
    <property type="entry name" value="SH3-domain"/>
    <property type="match status" value="1"/>
</dbReference>
<dbReference type="CDD" id="cd01378">
    <property type="entry name" value="MYSc_Myo1"/>
    <property type="match status" value="1"/>
</dbReference>
<dbReference type="PROSITE" id="PS51757">
    <property type="entry name" value="TH1"/>
    <property type="match status" value="1"/>
</dbReference>
<feature type="region of interest" description="Disordered" evidence="19">
    <location>
        <begin position="1"/>
        <end position="40"/>
    </location>
</feature>
<protein>
    <recommendedName>
        <fullName evidence="3">Myosin-1</fullName>
    </recommendedName>
    <alternativeName>
        <fullName evidence="16">Class I unconventional myosin</fullName>
    </alternativeName>
    <alternativeName>
        <fullName evidence="15">Type I myosin</fullName>
    </alternativeName>
</protein>
<dbReference type="Gene3D" id="1.20.5.4820">
    <property type="match status" value="1"/>
</dbReference>
<dbReference type="SMART" id="SM00326">
    <property type="entry name" value="SH3"/>
    <property type="match status" value="1"/>
</dbReference>
<dbReference type="GeneID" id="98153336"/>
<dbReference type="PANTHER" id="PTHR13140">
    <property type="entry name" value="MYOSIN"/>
    <property type="match status" value="1"/>
</dbReference>
<dbReference type="PROSITE" id="PS51456">
    <property type="entry name" value="MYOSIN_MOTOR"/>
    <property type="match status" value="1"/>
</dbReference>
<evidence type="ECO:0000259" key="22">
    <source>
        <dbReference type="PROSITE" id="PS51757"/>
    </source>
</evidence>
<feature type="compositionally biased region" description="Pro residues" evidence="19">
    <location>
        <begin position="1138"/>
        <end position="1150"/>
    </location>
</feature>
<feature type="domain" description="SH3" evidence="20">
    <location>
        <begin position="1075"/>
        <end position="1136"/>
    </location>
</feature>
<evidence type="ECO:0000259" key="20">
    <source>
        <dbReference type="PROSITE" id="PS50002"/>
    </source>
</evidence>
<accession>A0ABR4LBT5</accession>
<dbReference type="PROSITE" id="PS50002">
    <property type="entry name" value="SH3"/>
    <property type="match status" value="1"/>
</dbReference>
<evidence type="ECO:0000259" key="21">
    <source>
        <dbReference type="PROSITE" id="PS51456"/>
    </source>
</evidence>
<dbReference type="InterPro" id="IPR027417">
    <property type="entry name" value="P-loop_NTPase"/>
</dbReference>
<dbReference type="InterPro" id="IPR036072">
    <property type="entry name" value="MYSc_Myo1"/>
</dbReference>
<reference evidence="23 24" key="1">
    <citation type="submission" date="2024-07" db="EMBL/GenBank/DDBJ databases">
        <title>Section-level genome sequencing and comparative genomics of Aspergillus sections Usti and Cavernicolus.</title>
        <authorList>
            <consortium name="Lawrence Berkeley National Laboratory"/>
            <person name="Nybo J.L."/>
            <person name="Vesth T.C."/>
            <person name="Theobald S."/>
            <person name="Frisvad J.C."/>
            <person name="Larsen T.O."/>
            <person name="Kjaerboelling I."/>
            <person name="Rothschild-Mancinelli K."/>
            <person name="Lyhne E.K."/>
            <person name="Kogle M.E."/>
            <person name="Barry K."/>
            <person name="Clum A."/>
            <person name="Na H."/>
            <person name="Ledsgaard L."/>
            <person name="Lin J."/>
            <person name="Lipzen A."/>
            <person name="Kuo A."/>
            <person name="Riley R."/>
            <person name="Mondo S."/>
            <person name="LaButti K."/>
            <person name="Haridas S."/>
            <person name="Pangalinan J."/>
            <person name="Salamov A.A."/>
            <person name="Simmons B.A."/>
            <person name="Magnuson J.K."/>
            <person name="Chen J."/>
            <person name="Drula E."/>
            <person name="Henrissat B."/>
            <person name="Wiebenga A."/>
            <person name="Lubbers R.J."/>
            <person name="Gomes A.C."/>
            <person name="Macurrencykelacurrency M.R."/>
            <person name="Stajich J."/>
            <person name="Grigoriev I.V."/>
            <person name="Mortensen U.H."/>
            <person name="De vries R.P."/>
            <person name="Baker S.E."/>
            <person name="Andersen M.R."/>
        </authorList>
    </citation>
    <scope>NUCLEOTIDE SEQUENCE [LARGE SCALE GENOMIC DNA]</scope>
    <source>
        <strain evidence="23 24">CBS 756.74</strain>
    </source>
</reference>
<feature type="region of interest" description="Disordered" evidence="19">
    <location>
        <begin position="1126"/>
        <end position="1251"/>
    </location>
</feature>
<comment type="function">
    <text evidence="14">Type-I myosin implicated in the organization of the actin cytoskeleton. Required for proper actin cytoskeleton polarization. At the cell cortex, assembles in patch-like structures together with proteins from the actin-polymerizing machinery and promotes actin assembly. Functions as actin nucleation-promoting factor (NPF) for the Arp2/3 complex. Plays an important role in polarized growth, spore germination, hyphal morphogenesis, and septal wall formation.</text>
</comment>
<evidence type="ECO:0000256" key="18">
    <source>
        <dbReference type="PROSITE-ProRule" id="PRU00782"/>
    </source>
</evidence>
<feature type="binding site" evidence="18">
    <location>
        <begin position="143"/>
        <end position="150"/>
    </location>
    <ligand>
        <name>ATP</name>
        <dbReference type="ChEBI" id="CHEBI:30616"/>
    </ligand>
</feature>
<dbReference type="Pfam" id="PF00018">
    <property type="entry name" value="SH3_1"/>
    <property type="match status" value="1"/>
</dbReference>
<evidence type="ECO:0000256" key="6">
    <source>
        <dbReference type="ARBA" id="ARBA00022737"/>
    </source>
</evidence>
<keyword evidence="10 18" id="KW-0518">Myosin</keyword>
<comment type="caution">
    <text evidence="23">The sequence shown here is derived from an EMBL/GenBank/DDBJ whole genome shotgun (WGS) entry which is preliminary data.</text>
</comment>
<keyword evidence="7 18" id="KW-0547">Nucleotide-binding</keyword>
<evidence type="ECO:0000313" key="24">
    <source>
        <dbReference type="Proteomes" id="UP001610444"/>
    </source>
</evidence>
<dbReference type="GO" id="GO:0016787">
    <property type="term" value="F:hydrolase activity"/>
    <property type="evidence" value="ECO:0007669"/>
    <property type="project" value="UniProtKB-KW"/>
</dbReference>
<dbReference type="PANTHER" id="PTHR13140:SF837">
    <property type="entry name" value="MYOSIN-3-RELATED"/>
    <property type="match status" value="1"/>
</dbReference>
<evidence type="ECO:0000256" key="3">
    <source>
        <dbReference type="ARBA" id="ARBA00016187"/>
    </source>
</evidence>
<dbReference type="Gene3D" id="1.10.10.820">
    <property type="match status" value="1"/>
</dbReference>
<comment type="subcellular location">
    <subcellularLocation>
        <location evidence="1">Cytoplasm</location>
        <location evidence="1">Cytoskeleton</location>
        <location evidence="1">Actin patch</location>
    </subcellularLocation>
</comment>
<evidence type="ECO:0000256" key="15">
    <source>
        <dbReference type="ARBA" id="ARBA00029665"/>
    </source>
</evidence>
<sequence>MGHSRRPAGGEKKSRFGRSKAAADVGDGRQAGGKPQVRKAVFESTKKKEIGVSDLTLLSKISNEAINDNLKLRFQHDEIYTYIGHVLVSVNPFRDLGIYTDRVLDSYRGKNRLEVPPHVFAVAESSYYNMKSYKDNQCVIISGESGAGKTEAAKRIMQYIASVSGGSDSSIQETKDMVLATNPLLESFGNAKTLRNNNSSRFGKYLELEFNAQGEPVGANITNYLLEKSRVVGQITNERNFHIFYQFAKGAPQKYRDSFGIQQPQSYLYTSRSKCYDVPGVDDVAEFQDTMNAMSVIGMSEAEQDNVFRMLAAILWLGNVQFGEDDSGNAAITDQSVVDFVAYLLEVDSAQVNQALTIRMMETSRGGRRGSIYEVPLNTVQAVAVRDALAKAIYFNLFDWIVQRVNQSLTAKGAVTNSIGILDIYGFEIFEKNSFEQLCINYVNEKLQQIFIQLTLKAEQEEYEREQITWTPIKYFDNKVVCSLIEDKRPPGVFAALNDACATAHADSGAADNTFVGRLNFLSQNPNFENRQGQFIIKHYAGDVSYAVQGMTDKNKDQLLKDLLNLVQSSGNPFVHTIFPEQVNQDDKRRPPTASDKIKASANDLVATLMKAQPSYIRTIKPNDNKAPKEYNEGNVLHQIKYLGLQENVRIRRAGFAYRQTFDKFVERFYLLSPKTSYAGDYTWTGDVETGARQILKDTRIPAEEYQMGITKVFIKTPETLFALEAMRDRYWHNMAIRIQRAWRNYLRYRTECAIRIQRFWRRTTGGLEFIKLRDQGHQILAGRKERRRMSILGSRRFLGDYVGIGNKGGPGEMIRSGAAISSSEDVLFSCRGEVLVSKFGRSSKPSPRILVLTNRHVYIVAQNIVNNQLVIASERTIPIGAIKTVSASSFQDDWFSLVVGGQEPDPLVSCVFKTEFFTHLHNALRGQLNLKIGPQIEYNKKPGKLATVKVVKDASQGDSYKSGTIHTGSGEPPNSVSKPTPRGKQVAARPVTKGKLLRPGGPGGGPSKLASRPAADRRPVPQPTPAPRPTPAAQQAAAPRPVAQPVADLAAAHQRTSSTASARAPPPPPPATAPGPKKAKVLYDFNSDNSSMLSIKAGELVQIMSKEGNGWWLCMNLDTSAQGWTPEAYLEEQVAPAPRPTPPPPPPTAPRSSPAPVNGSATAAAAKAKPAPPPPAKRPNMAGRKTAPAPPLAPRDSAVSMNSQDSSGASGRGTPNSLSNASLAGGLADALRARQTAMQGKRDDDDDDDW</sequence>
<keyword evidence="11 18" id="KW-0505">Motor protein</keyword>
<feature type="compositionally biased region" description="Polar residues" evidence="19">
    <location>
        <begin position="957"/>
        <end position="979"/>
    </location>
</feature>
<dbReference type="PRINTS" id="PR00193">
    <property type="entry name" value="MYOSINHEAVY"/>
</dbReference>
<gene>
    <name evidence="23" type="ORF">BJX68DRAFT_223611</name>
</gene>
<feature type="compositionally biased region" description="Low complexity" evidence="19">
    <location>
        <begin position="1032"/>
        <end position="1064"/>
    </location>
</feature>
<evidence type="ECO:0000256" key="19">
    <source>
        <dbReference type="SAM" id="MobiDB-lite"/>
    </source>
</evidence>
<evidence type="ECO:0000256" key="10">
    <source>
        <dbReference type="ARBA" id="ARBA00023123"/>
    </source>
</evidence>
<keyword evidence="6" id="KW-0677">Repeat</keyword>
<keyword evidence="8 23" id="KW-0378">Hydrolase</keyword>
<dbReference type="EMBL" id="JBFXLR010000001">
    <property type="protein sequence ID" value="KAL2861993.1"/>
    <property type="molecule type" value="Genomic_DNA"/>
</dbReference>
<evidence type="ECO:0000256" key="5">
    <source>
        <dbReference type="ARBA" id="ARBA00022490"/>
    </source>
</evidence>
<dbReference type="InterPro" id="IPR036028">
    <property type="entry name" value="SH3-like_dom_sf"/>
</dbReference>
<dbReference type="Gene3D" id="1.20.58.530">
    <property type="match status" value="1"/>
</dbReference>
<dbReference type="Pfam" id="PF22773">
    <property type="entry name" value="Myo1_CA"/>
    <property type="match status" value="1"/>
</dbReference>
<keyword evidence="4 17" id="KW-0728">SH3 domain</keyword>
<feature type="domain" description="Myosin motor" evidence="21">
    <location>
        <begin position="50"/>
        <end position="729"/>
    </location>
</feature>
<keyword evidence="5" id="KW-0963">Cytoplasm</keyword>
<dbReference type="InterPro" id="IPR001452">
    <property type="entry name" value="SH3_domain"/>
</dbReference>
<dbReference type="InterPro" id="IPR001609">
    <property type="entry name" value="Myosin_head_motor_dom-like"/>
</dbReference>
<dbReference type="SUPFAM" id="SSF52540">
    <property type="entry name" value="P-loop containing nucleoside triphosphate hydrolases"/>
    <property type="match status" value="1"/>
</dbReference>
<dbReference type="InterPro" id="IPR035535">
    <property type="entry name" value="Fungal_myosin-I_SH3"/>
</dbReference>
<feature type="compositionally biased region" description="Pro residues" evidence="19">
    <location>
        <begin position="1065"/>
        <end position="1074"/>
    </location>
</feature>
<dbReference type="Gene3D" id="3.40.850.10">
    <property type="entry name" value="Kinesin motor domain"/>
    <property type="match status" value="1"/>
</dbReference>
<dbReference type="InterPro" id="IPR036961">
    <property type="entry name" value="Kinesin_motor_dom_sf"/>
</dbReference>
<feature type="domain" description="TH1" evidence="22">
    <location>
        <begin position="787"/>
        <end position="979"/>
    </location>
</feature>
<feature type="compositionally biased region" description="Low complexity" evidence="19">
    <location>
        <begin position="1217"/>
        <end position="1235"/>
    </location>
</feature>
<dbReference type="Gene3D" id="2.30.30.40">
    <property type="entry name" value="SH3 Domains"/>
    <property type="match status" value="1"/>
</dbReference>
<evidence type="ECO:0000256" key="9">
    <source>
        <dbReference type="ARBA" id="ARBA00022840"/>
    </source>
</evidence>
<evidence type="ECO:0000256" key="8">
    <source>
        <dbReference type="ARBA" id="ARBA00022801"/>
    </source>
</evidence>
<evidence type="ECO:0000256" key="11">
    <source>
        <dbReference type="ARBA" id="ARBA00023175"/>
    </source>
</evidence>
<dbReference type="Pfam" id="PF06017">
    <property type="entry name" value="Myosin_TH1"/>
    <property type="match status" value="1"/>
</dbReference>
<dbReference type="InterPro" id="IPR010926">
    <property type="entry name" value="Myosin_TH1"/>
</dbReference>
<name>A0ABR4LBT5_9EURO</name>
<proteinExistence type="inferred from homology"/>
<feature type="region of interest" description="Actin-binding" evidence="18">
    <location>
        <begin position="602"/>
        <end position="624"/>
    </location>
</feature>
<dbReference type="SMART" id="SM00242">
    <property type="entry name" value="MYSc"/>
    <property type="match status" value="1"/>
</dbReference>
<keyword evidence="24" id="KW-1185">Reference proteome</keyword>